<dbReference type="GO" id="GO:0051999">
    <property type="term" value="P:mannosyl-inositol phosphorylceramide biosynthetic process"/>
    <property type="evidence" value="ECO:0007669"/>
    <property type="project" value="TreeGrafter"/>
</dbReference>
<accession>A0A6N2ZCR2</accession>
<evidence type="ECO:0000256" key="1">
    <source>
        <dbReference type="ARBA" id="ARBA00022679"/>
    </source>
</evidence>
<dbReference type="EMBL" id="CACRUT010000006">
    <property type="protein sequence ID" value="VYT75788.1"/>
    <property type="molecule type" value="Genomic_DNA"/>
</dbReference>
<evidence type="ECO:0000313" key="2">
    <source>
        <dbReference type="EMBL" id="VYT75788.1"/>
    </source>
</evidence>
<keyword evidence="1 2" id="KW-0808">Transferase</keyword>
<dbReference type="SUPFAM" id="SSF53448">
    <property type="entry name" value="Nucleotide-diphospho-sugar transferases"/>
    <property type="match status" value="1"/>
</dbReference>
<gene>
    <name evidence="2" type="ORF">PCLFYP37_01043</name>
</gene>
<dbReference type="PANTHER" id="PTHR32385">
    <property type="entry name" value="MANNOSYL PHOSPHORYLINOSITOL CERAMIDE SYNTHASE"/>
    <property type="match status" value="1"/>
</dbReference>
<sequence length="229" mass="26650">MIRNLDYRYLKDALKVGKYAFACDVVRAYALYTEGGIYMDSDVFLKRRFDEFINHDFVTFIDTPENGRYDKGQVDNEGNRKEGVKAVCGLGVDITFMASVKGHPYMATVLDDYKMRRFIRDDGTLTMDELIGPDIYALHAESFGFKYKNQTQMLSDDMVVYESKLYNSFDKKAFAVHCCAHSWAKMSFMDKCKTMTKKILSFVNLYKKDYRHLKYDVEINEIIGRCPRA</sequence>
<dbReference type="GO" id="GO:0000030">
    <property type="term" value="F:mannosyltransferase activity"/>
    <property type="evidence" value="ECO:0007669"/>
    <property type="project" value="TreeGrafter"/>
</dbReference>
<reference evidence="2" key="1">
    <citation type="submission" date="2019-11" db="EMBL/GenBank/DDBJ databases">
        <authorList>
            <person name="Feng L."/>
        </authorList>
    </citation>
    <scope>NUCLEOTIDE SEQUENCE</scope>
    <source>
        <strain evidence="2">PclaraLFYP37</strain>
    </source>
</reference>
<organism evidence="2">
    <name type="scientific">Paraprevotella clara</name>
    <dbReference type="NCBI Taxonomy" id="454154"/>
    <lineage>
        <taxon>Bacteria</taxon>
        <taxon>Pseudomonadati</taxon>
        <taxon>Bacteroidota</taxon>
        <taxon>Bacteroidia</taxon>
        <taxon>Bacteroidales</taxon>
        <taxon>Prevotellaceae</taxon>
        <taxon>Paraprevotella</taxon>
    </lineage>
</organism>
<dbReference type="PANTHER" id="PTHR32385:SF23">
    <property type="entry name" value="NUCLEOTIDE-DIPHOSPHO-SUGAR TRANSFERASE"/>
    <property type="match status" value="1"/>
</dbReference>
<dbReference type="AlphaFoldDB" id="A0A6N2ZCR2"/>
<dbReference type="InterPro" id="IPR051706">
    <property type="entry name" value="Glycosyltransferase_domain"/>
</dbReference>
<name>A0A6N2ZCR2_9BACT</name>
<dbReference type="Gene3D" id="3.90.550.20">
    <property type="match status" value="1"/>
</dbReference>
<protein>
    <submittedName>
        <fullName evidence="2">Glycosyltransferase sugar-binding region containing DXD motif protein</fullName>
    </submittedName>
</protein>
<dbReference type="Pfam" id="PF04488">
    <property type="entry name" value="Gly_transf_sug"/>
    <property type="match status" value="1"/>
</dbReference>
<proteinExistence type="predicted"/>
<dbReference type="GO" id="GO:0016020">
    <property type="term" value="C:membrane"/>
    <property type="evidence" value="ECO:0007669"/>
    <property type="project" value="GOC"/>
</dbReference>
<dbReference type="InterPro" id="IPR007577">
    <property type="entry name" value="GlycoTrfase_DXD_sugar-bd_CS"/>
</dbReference>
<dbReference type="InterPro" id="IPR029044">
    <property type="entry name" value="Nucleotide-diphossugar_trans"/>
</dbReference>